<sequence length="246" mass="26473">MLTFAMKALRAPLLTLLTLTSGGGFSPTSAASAPARPPLPSGWTGKLAALVPLPGQSAQLLERSSRVAFPRLQQRVMTVGGSREALYELFSSVARGELPKYDERLKISREEFGSYMVFQPILVSTGKLVKLSLTRSGNVLRFGNAAGLPGLLRDVTLDLGSGELRTPEGFGARPRAVDGSNAPDRSIDIRGGFEWNVRGNDPVTQNGINGQLQLLQLPDKVVLIYTRFSMLRGTTSNGTVILGYTR</sequence>
<evidence type="ECO:0000313" key="2">
    <source>
        <dbReference type="EMBL" id="SMB95835.1"/>
    </source>
</evidence>
<keyword evidence="3" id="KW-1185">Reference proteome</keyword>
<proteinExistence type="predicted"/>
<keyword evidence="1" id="KW-0732">Signal</keyword>
<evidence type="ECO:0000256" key="1">
    <source>
        <dbReference type="SAM" id="SignalP"/>
    </source>
</evidence>
<gene>
    <name evidence="2" type="ORF">SAMN00790413_03022</name>
</gene>
<organism evidence="2 3">
    <name type="scientific">Deinococcus hopiensis KR-140</name>
    <dbReference type="NCBI Taxonomy" id="695939"/>
    <lineage>
        <taxon>Bacteria</taxon>
        <taxon>Thermotogati</taxon>
        <taxon>Deinococcota</taxon>
        <taxon>Deinococci</taxon>
        <taxon>Deinococcales</taxon>
        <taxon>Deinococcaceae</taxon>
        <taxon>Deinococcus</taxon>
    </lineage>
</organism>
<dbReference type="OrthoDB" id="59975at2"/>
<feature type="chain" id="PRO_5013184498" evidence="1">
    <location>
        <begin position="31"/>
        <end position="246"/>
    </location>
</feature>
<protein>
    <submittedName>
        <fullName evidence="2">Uncharacterized protein</fullName>
    </submittedName>
</protein>
<evidence type="ECO:0000313" key="3">
    <source>
        <dbReference type="Proteomes" id="UP000192582"/>
    </source>
</evidence>
<dbReference type="AlphaFoldDB" id="A0A1W1VR48"/>
<feature type="signal peptide" evidence="1">
    <location>
        <begin position="1"/>
        <end position="30"/>
    </location>
</feature>
<reference evidence="2 3" key="1">
    <citation type="submission" date="2017-04" db="EMBL/GenBank/DDBJ databases">
        <authorList>
            <person name="Afonso C.L."/>
            <person name="Miller P.J."/>
            <person name="Scott M.A."/>
            <person name="Spackman E."/>
            <person name="Goraichik I."/>
            <person name="Dimitrov K.M."/>
            <person name="Suarez D.L."/>
            <person name="Swayne D.E."/>
        </authorList>
    </citation>
    <scope>NUCLEOTIDE SEQUENCE [LARGE SCALE GENOMIC DNA]</scope>
    <source>
        <strain evidence="2 3">KR-140</strain>
    </source>
</reference>
<name>A0A1W1VR48_9DEIO</name>
<dbReference type="EMBL" id="FWWU01000009">
    <property type="protein sequence ID" value="SMB95835.1"/>
    <property type="molecule type" value="Genomic_DNA"/>
</dbReference>
<dbReference type="STRING" id="695939.SAMN00790413_03022"/>
<dbReference type="Proteomes" id="UP000192582">
    <property type="component" value="Unassembled WGS sequence"/>
</dbReference>
<accession>A0A1W1VR48</accession>